<name>A0A0C3F330_PILCF</name>
<feature type="region of interest" description="Disordered" evidence="1">
    <location>
        <begin position="228"/>
        <end position="250"/>
    </location>
</feature>
<dbReference type="STRING" id="765440.A0A0C3F330"/>
<dbReference type="HOGENOM" id="CLU_013084_3_0_1"/>
<dbReference type="Pfam" id="PF18758">
    <property type="entry name" value="KDZ"/>
    <property type="match status" value="1"/>
</dbReference>
<evidence type="ECO:0000313" key="3">
    <source>
        <dbReference type="EMBL" id="KIM72930.1"/>
    </source>
</evidence>
<proteinExistence type="predicted"/>
<gene>
    <name evidence="5" type="ORF">PILCRDRAFT_62769</name>
    <name evidence="4" type="ORF">PILCRDRAFT_80186</name>
    <name evidence="3" type="ORF">PILCRDRAFT_81519</name>
</gene>
<dbReference type="EMBL" id="KN832977">
    <property type="protein sequence ID" value="KIM88329.1"/>
    <property type="molecule type" value="Genomic_DNA"/>
</dbReference>
<dbReference type="PANTHER" id="PTHR33096:SF1">
    <property type="entry name" value="CXC1-LIKE CYSTEINE CLUSTER ASSOCIATED WITH KDZ TRANSPOSASES DOMAIN-CONTAINING PROTEIN"/>
    <property type="match status" value="1"/>
</dbReference>
<accession>A0A0C3F330</accession>
<evidence type="ECO:0000313" key="5">
    <source>
        <dbReference type="EMBL" id="KIM88329.1"/>
    </source>
</evidence>
<evidence type="ECO:0008006" key="7">
    <source>
        <dbReference type="Google" id="ProtNLM"/>
    </source>
</evidence>
<feature type="transmembrane region" description="Helical" evidence="2">
    <location>
        <begin position="305"/>
        <end position="327"/>
    </location>
</feature>
<dbReference type="EMBL" id="KN833062">
    <property type="protein sequence ID" value="KIM74356.1"/>
    <property type="molecule type" value="Genomic_DNA"/>
</dbReference>
<evidence type="ECO:0000256" key="1">
    <source>
        <dbReference type="SAM" id="MobiDB-lite"/>
    </source>
</evidence>
<dbReference type="EMBL" id="KN833100">
    <property type="protein sequence ID" value="KIM72930.1"/>
    <property type="molecule type" value="Genomic_DNA"/>
</dbReference>
<dbReference type="PANTHER" id="PTHR33096">
    <property type="entry name" value="CXC2 DOMAIN-CONTAINING PROTEIN"/>
    <property type="match status" value="1"/>
</dbReference>
<protein>
    <recommendedName>
        <fullName evidence="7">CxC1-like cysteine cluster associated with KDZ transposases domain-containing protein</fullName>
    </recommendedName>
</protein>
<evidence type="ECO:0000313" key="6">
    <source>
        <dbReference type="Proteomes" id="UP000054166"/>
    </source>
</evidence>
<evidence type="ECO:0000256" key="2">
    <source>
        <dbReference type="SAM" id="Phobius"/>
    </source>
</evidence>
<reference evidence="6" key="2">
    <citation type="submission" date="2015-01" db="EMBL/GenBank/DDBJ databases">
        <title>Evolutionary Origins and Diversification of the Mycorrhizal Mutualists.</title>
        <authorList>
            <consortium name="DOE Joint Genome Institute"/>
            <consortium name="Mycorrhizal Genomics Consortium"/>
            <person name="Kohler A."/>
            <person name="Kuo A."/>
            <person name="Nagy L.G."/>
            <person name="Floudas D."/>
            <person name="Copeland A."/>
            <person name="Barry K.W."/>
            <person name="Cichocki N."/>
            <person name="Veneault-Fourrey C."/>
            <person name="LaButti K."/>
            <person name="Lindquist E.A."/>
            <person name="Lipzen A."/>
            <person name="Lundell T."/>
            <person name="Morin E."/>
            <person name="Murat C."/>
            <person name="Riley R."/>
            <person name="Ohm R."/>
            <person name="Sun H."/>
            <person name="Tunlid A."/>
            <person name="Henrissat B."/>
            <person name="Grigoriev I.V."/>
            <person name="Hibbett D.S."/>
            <person name="Martin F."/>
        </authorList>
    </citation>
    <scope>NUCLEOTIDE SEQUENCE [LARGE SCALE GENOMIC DNA]</scope>
    <source>
        <strain evidence="3 6">F 1598</strain>
    </source>
</reference>
<dbReference type="AlphaFoldDB" id="A0A0C3F330"/>
<keyword evidence="6" id="KW-1185">Reference proteome</keyword>
<reference evidence="4" key="3">
    <citation type="submission" date="2015-02" db="EMBL/GenBank/DDBJ databases">
        <title>Evolutionary Origins and Diversification of the Mycorrhizal Mutualists.</title>
        <authorList>
            <consortium name="DOE Joint Genome Institute"/>
            <consortium name="Mycorrhizal Genomics Consortium"/>
            <person name="Kohler A."/>
            <person name="Kuo A."/>
            <person name="Nagy L.G."/>
            <person name="Floudas D."/>
            <person name="Copeland A."/>
            <person name="Barry K.W."/>
            <person name="Cichocki N."/>
            <person name="Veneault-Fourrey C."/>
            <person name="LaButti K."/>
            <person name="Lindquist E.A."/>
            <person name="Lipzen A."/>
            <person name="Lundell T."/>
            <person name="Morin E."/>
            <person name="Murat C."/>
            <person name="Riley R."/>
            <person name="Ohm R."/>
            <person name="Sun H."/>
            <person name="Tunlid A."/>
            <person name="Henrissat B."/>
            <person name="Grigoriev I.V."/>
            <person name="Hibbett D.S."/>
            <person name="Martin F."/>
        </authorList>
    </citation>
    <scope>NUCLEOTIDE SEQUENCE</scope>
    <source>
        <strain evidence="4 6">F 1598</strain>
    </source>
</reference>
<dbReference type="InterPro" id="IPR040521">
    <property type="entry name" value="KDZ"/>
</dbReference>
<sequence>RTRSDRTQRAQDQWNQQYPRLVDSYLIQSIPLVRSHATSYDTPLSPFGTDHDIYEFRRPDDMQYTNEGLLRSGFIGATPLYPTIAISIRTLEDHLQTHRVCPRLSIQATVRKLCHVHNRPFHRYLCRQFSEAFDIYLEILHRVNLKISAALGQDSEDWHLKNACPCCMYELNDEEQLAHRLLMAMDGNNSLRLVDDSFRHGTQRPDTRSGRASNWLSAEYVDIFKDEVPSRGKSGGMGNPTEAEQGDDNVDEDGAWLDIEVGAEGAESGRFKKTPVDMDSPVADDPLNPCTERWKNAGPDGQKKMFSMFLITGVFLCLCRHGILLLLCDMIQSGEL</sequence>
<dbReference type="Proteomes" id="UP000054166">
    <property type="component" value="Unassembled WGS sequence"/>
</dbReference>
<feature type="non-terminal residue" evidence="4">
    <location>
        <position position="1"/>
    </location>
</feature>
<dbReference type="OrthoDB" id="2505969at2759"/>
<keyword evidence="2" id="KW-1133">Transmembrane helix</keyword>
<keyword evidence="2" id="KW-0472">Membrane</keyword>
<evidence type="ECO:0000313" key="4">
    <source>
        <dbReference type="EMBL" id="KIM74356.1"/>
    </source>
</evidence>
<keyword evidence="2" id="KW-0812">Transmembrane</keyword>
<organism evidence="4 6">
    <name type="scientific">Piloderma croceum (strain F 1598)</name>
    <dbReference type="NCBI Taxonomy" id="765440"/>
    <lineage>
        <taxon>Eukaryota</taxon>
        <taxon>Fungi</taxon>
        <taxon>Dikarya</taxon>
        <taxon>Basidiomycota</taxon>
        <taxon>Agaricomycotina</taxon>
        <taxon>Agaricomycetes</taxon>
        <taxon>Agaricomycetidae</taxon>
        <taxon>Atheliales</taxon>
        <taxon>Atheliaceae</taxon>
        <taxon>Piloderma</taxon>
    </lineage>
</organism>
<reference evidence="4 6" key="1">
    <citation type="submission" date="2014-04" db="EMBL/GenBank/DDBJ databases">
        <authorList>
            <consortium name="DOE Joint Genome Institute"/>
            <person name="Kuo A."/>
            <person name="Tarkka M."/>
            <person name="Buscot F."/>
            <person name="Kohler A."/>
            <person name="Nagy L.G."/>
            <person name="Floudas D."/>
            <person name="Copeland A."/>
            <person name="Barry K.W."/>
            <person name="Cichocki N."/>
            <person name="Veneault-Fourrey C."/>
            <person name="LaButti K."/>
            <person name="Lindquist E.A."/>
            <person name="Lipzen A."/>
            <person name="Lundell T."/>
            <person name="Morin E."/>
            <person name="Murat C."/>
            <person name="Sun H."/>
            <person name="Tunlid A."/>
            <person name="Henrissat B."/>
            <person name="Grigoriev I.V."/>
            <person name="Hibbett D.S."/>
            <person name="Martin F."/>
            <person name="Nordberg H.P."/>
            <person name="Cantor M.N."/>
            <person name="Hua S.X."/>
        </authorList>
    </citation>
    <scope>NUCLEOTIDE SEQUENCE [LARGE SCALE GENOMIC DNA]</scope>
    <source>
        <strain evidence="4 6">F 1598</strain>
    </source>
</reference>